<dbReference type="RefSeq" id="WP_143038617.1">
    <property type="nucleotide sequence ID" value="NZ_FNWJ01000001.1"/>
</dbReference>
<keyword evidence="3" id="KW-1185">Reference proteome</keyword>
<evidence type="ECO:0000313" key="3">
    <source>
        <dbReference type="Proteomes" id="UP000222056"/>
    </source>
</evidence>
<accession>A0A1H6FSB5</accession>
<proteinExistence type="predicted"/>
<dbReference type="Proteomes" id="UP000222056">
    <property type="component" value="Unassembled WGS sequence"/>
</dbReference>
<dbReference type="AlphaFoldDB" id="A0A1H6FSB5"/>
<evidence type="ECO:0000313" key="2">
    <source>
        <dbReference type="EMBL" id="SEH12753.1"/>
    </source>
</evidence>
<sequence>MSRGNERDEARAVRGPGRRPRLFAALASAVAIVAVSLTVLGVGADAGGGPEVKPYQARRALSNALHQWTQVAPVIDWRKGPVGLLSPAEAPTALVVETLPPGRGYCQLFAGDERDRVTTMLSRWLDALRAAGYQPSSQASDCEGLAAEIGRAHLWARSVLRLQPFEYVGLKRALEDEHASFFPFLRGAVWQRGRLRREGATWALKGVWSVAYKGGRKNFSSRRTVTLAARFRMRSVTSAQITSLTVREIRRYRFR</sequence>
<evidence type="ECO:0000256" key="1">
    <source>
        <dbReference type="SAM" id="Phobius"/>
    </source>
</evidence>
<name>A0A1H6FSB5_THEAL</name>
<dbReference type="STRING" id="29539.SAMN02745716_1193"/>
<organism evidence="2 3">
    <name type="scientific">Thermoleophilum album</name>
    <dbReference type="NCBI Taxonomy" id="29539"/>
    <lineage>
        <taxon>Bacteria</taxon>
        <taxon>Bacillati</taxon>
        <taxon>Actinomycetota</taxon>
        <taxon>Thermoleophilia</taxon>
        <taxon>Thermoleophilales</taxon>
        <taxon>Thermoleophilaceae</taxon>
        <taxon>Thermoleophilum</taxon>
    </lineage>
</organism>
<protein>
    <submittedName>
        <fullName evidence="2">Uncharacterized protein</fullName>
    </submittedName>
</protein>
<feature type="transmembrane region" description="Helical" evidence="1">
    <location>
        <begin position="21"/>
        <end position="44"/>
    </location>
</feature>
<reference evidence="3" key="1">
    <citation type="submission" date="2016-10" db="EMBL/GenBank/DDBJ databases">
        <authorList>
            <person name="Varghese N."/>
            <person name="Submissions S."/>
        </authorList>
    </citation>
    <scope>NUCLEOTIDE SEQUENCE [LARGE SCALE GENOMIC DNA]</scope>
    <source>
        <strain evidence="3">ATCC 35263</strain>
    </source>
</reference>
<keyword evidence="1" id="KW-1133">Transmembrane helix</keyword>
<dbReference type="EMBL" id="FNWJ01000001">
    <property type="protein sequence ID" value="SEH12753.1"/>
    <property type="molecule type" value="Genomic_DNA"/>
</dbReference>
<keyword evidence="1" id="KW-0472">Membrane</keyword>
<keyword evidence="1" id="KW-0812">Transmembrane</keyword>
<gene>
    <name evidence="2" type="ORF">SAMN02745716_1193</name>
</gene>